<feature type="compositionally biased region" description="Polar residues" evidence="1">
    <location>
        <begin position="324"/>
        <end position="335"/>
    </location>
</feature>
<name>A0AAN8X9J5_HALRR</name>
<dbReference type="AlphaFoldDB" id="A0AAN8X9J5"/>
<feature type="region of interest" description="Disordered" evidence="1">
    <location>
        <begin position="166"/>
        <end position="205"/>
    </location>
</feature>
<reference evidence="3 4" key="1">
    <citation type="submission" date="2023-11" db="EMBL/GenBank/DDBJ databases">
        <title>Halocaridina rubra genome assembly.</title>
        <authorList>
            <person name="Smith C."/>
        </authorList>
    </citation>
    <scope>NUCLEOTIDE SEQUENCE [LARGE SCALE GENOMIC DNA]</scope>
    <source>
        <strain evidence="3">EP-1</strain>
        <tissue evidence="3">Whole</tissue>
    </source>
</reference>
<feature type="region of interest" description="Disordered" evidence="1">
    <location>
        <begin position="313"/>
        <end position="335"/>
    </location>
</feature>
<protein>
    <submittedName>
        <fullName evidence="3">Uncharacterized protein</fullName>
    </submittedName>
</protein>
<proteinExistence type="predicted"/>
<keyword evidence="2" id="KW-0732">Signal</keyword>
<accession>A0AAN8X9J5</accession>
<feature type="signal peptide" evidence="2">
    <location>
        <begin position="1"/>
        <end position="20"/>
    </location>
</feature>
<sequence>MQKLLLALVTVMFLENAINAFPSINFRSGKKISSSTDHGQKSVFFQRRDNDYRDLDDIIFEEIESEESRGESQEKYFNAVDNSRHWNKAGDHLGVGNNVASKSSDYTYSESWNKRYADNDPWNKDSEDEDSWQNEHTDSRNKEYAGNDSWNQDTVLYSWENEYTDSDSTNIEQAERRWNTEQDRDSWKTEQADNDREKEYDTHSRNEVHEDSDYWKTEHEDGVSLKNDNKDRDFSSFEDNDYIQVLTSEDRKYFEDLAFAVKQVMEFQISNMLFQDTKDLDPSQHIHSINGHSDLSSRPSIPQNGKLTASIGVRLFSPKDDNPESTGSSKNDYWNPYSTTNGYENVLENPVVDLEIQDATTHIHTHNGVREPEKYEETTTESRNEYQNKWPFVLMPSNSTEDEPTPFFLEYVFDEVWGETLEPLGSGDLEKVVEPADHLRKEAVEFHKLMSAFIYALRGVKRKVTEQYSSLMETDHPQLSTFSTPGSFSTSTFASAPFEDPQHLSQVVLESYSATNATMCPLEDTPNLGNQENINTFPGKSDFYEKESKDLEYFKEAVHYILDTAKTNREYSENLSGDTYAYPYPGPYDYIGEEIEEDITMEPYAMERMAVDEEEELHEPKIIKDAKNTETGEKSESGAQDLSDGTEYKLLDTLKPKDEISKHTYSWNSESDLNPKHASLGDYLRWRFRQFRPLSPKIAQHILFFRIFGN</sequence>
<feature type="compositionally biased region" description="Basic and acidic residues" evidence="1">
    <location>
        <begin position="626"/>
        <end position="636"/>
    </location>
</feature>
<evidence type="ECO:0000313" key="3">
    <source>
        <dbReference type="EMBL" id="KAK7080371.1"/>
    </source>
</evidence>
<evidence type="ECO:0000256" key="1">
    <source>
        <dbReference type="SAM" id="MobiDB-lite"/>
    </source>
</evidence>
<feature type="compositionally biased region" description="Basic and acidic residues" evidence="1">
    <location>
        <begin position="133"/>
        <end position="145"/>
    </location>
</feature>
<feature type="region of interest" description="Disordered" evidence="1">
    <location>
        <begin position="117"/>
        <end position="147"/>
    </location>
</feature>
<feature type="region of interest" description="Disordered" evidence="1">
    <location>
        <begin position="626"/>
        <end position="647"/>
    </location>
</feature>
<organism evidence="3 4">
    <name type="scientific">Halocaridina rubra</name>
    <name type="common">Hawaiian red shrimp</name>
    <dbReference type="NCBI Taxonomy" id="373956"/>
    <lineage>
        <taxon>Eukaryota</taxon>
        <taxon>Metazoa</taxon>
        <taxon>Ecdysozoa</taxon>
        <taxon>Arthropoda</taxon>
        <taxon>Crustacea</taxon>
        <taxon>Multicrustacea</taxon>
        <taxon>Malacostraca</taxon>
        <taxon>Eumalacostraca</taxon>
        <taxon>Eucarida</taxon>
        <taxon>Decapoda</taxon>
        <taxon>Pleocyemata</taxon>
        <taxon>Caridea</taxon>
        <taxon>Atyoidea</taxon>
        <taxon>Atyidae</taxon>
        <taxon>Halocaridina</taxon>
    </lineage>
</organism>
<dbReference type="Proteomes" id="UP001381693">
    <property type="component" value="Unassembled WGS sequence"/>
</dbReference>
<feature type="compositionally biased region" description="Basic and acidic residues" evidence="1">
    <location>
        <begin position="173"/>
        <end position="205"/>
    </location>
</feature>
<comment type="caution">
    <text evidence="3">The sequence shown here is derived from an EMBL/GenBank/DDBJ whole genome shotgun (WGS) entry which is preliminary data.</text>
</comment>
<gene>
    <name evidence="3" type="ORF">SK128_005145</name>
</gene>
<dbReference type="EMBL" id="JAXCGZ010005964">
    <property type="protein sequence ID" value="KAK7080371.1"/>
    <property type="molecule type" value="Genomic_DNA"/>
</dbReference>
<keyword evidence="4" id="KW-1185">Reference proteome</keyword>
<evidence type="ECO:0000256" key="2">
    <source>
        <dbReference type="SAM" id="SignalP"/>
    </source>
</evidence>
<feature type="chain" id="PRO_5043030223" evidence="2">
    <location>
        <begin position="21"/>
        <end position="710"/>
    </location>
</feature>
<evidence type="ECO:0000313" key="4">
    <source>
        <dbReference type="Proteomes" id="UP001381693"/>
    </source>
</evidence>